<comment type="subcellular location">
    <subcellularLocation>
        <location evidence="2">Cell membrane</location>
    </subcellularLocation>
</comment>
<dbReference type="SMART" id="SM00388">
    <property type="entry name" value="HisKA"/>
    <property type="match status" value="1"/>
</dbReference>
<dbReference type="GO" id="GO:0000155">
    <property type="term" value="F:phosphorelay sensor kinase activity"/>
    <property type="evidence" value="ECO:0007669"/>
    <property type="project" value="InterPro"/>
</dbReference>
<dbReference type="PANTHER" id="PTHR43711:SF31">
    <property type="entry name" value="HISTIDINE KINASE"/>
    <property type="match status" value="1"/>
</dbReference>
<dbReference type="EMBL" id="CP046244">
    <property type="protein sequence ID" value="QGP93980.1"/>
    <property type="molecule type" value="Genomic_DNA"/>
</dbReference>
<dbReference type="InterPro" id="IPR036097">
    <property type="entry name" value="HisK_dim/P_sf"/>
</dbReference>
<evidence type="ECO:0000256" key="12">
    <source>
        <dbReference type="SAM" id="Phobius"/>
    </source>
</evidence>
<evidence type="ECO:0000256" key="10">
    <source>
        <dbReference type="ARBA" id="ARBA00023012"/>
    </source>
</evidence>
<evidence type="ECO:0000313" key="14">
    <source>
        <dbReference type="EMBL" id="QGP93980.1"/>
    </source>
</evidence>
<dbReference type="CDD" id="cd19410">
    <property type="entry name" value="HK9-like_sensor"/>
    <property type="match status" value="1"/>
</dbReference>
<dbReference type="FunFam" id="1.10.287.130:FF:000038">
    <property type="entry name" value="Sensory transduction histidine kinase"/>
    <property type="match status" value="1"/>
</dbReference>
<dbReference type="SUPFAM" id="SSF47384">
    <property type="entry name" value="Homodimeric domain of signal transducing histidine kinase"/>
    <property type="match status" value="1"/>
</dbReference>
<dbReference type="GO" id="GO:0005524">
    <property type="term" value="F:ATP binding"/>
    <property type="evidence" value="ECO:0007669"/>
    <property type="project" value="UniProtKB-KW"/>
</dbReference>
<organism evidence="14 15">
    <name type="scientific">Neomoorella glycerini</name>
    <dbReference type="NCBI Taxonomy" id="55779"/>
    <lineage>
        <taxon>Bacteria</taxon>
        <taxon>Bacillati</taxon>
        <taxon>Bacillota</taxon>
        <taxon>Clostridia</taxon>
        <taxon>Neomoorellales</taxon>
        <taxon>Neomoorellaceae</taxon>
        <taxon>Neomoorella</taxon>
    </lineage>
</organism>
<keyword evidence="6 14" id="KW-0808">Transferase</keyword>
<dbReference type="CDD" id="cd00082">
    <property type="entry name" value="HisKA"/>
    <property type="match status" value="1"/>
</dbReference>
<reference evidence="14 15" key="1">
    <citation type="submission" date="2019-11" db="EMBL/GenBank/DDBJ databases">
        <title>Genome sequence of Moorella glycerini DSM11254.</title>
        <authorList>
            <person name="Poehlein A."/>
            <person name="Boeer T."/>
            <person name="Daniel R."/>
        </authorList>
    </citation>
    <scope>NUCLEOTIDE SEQUENCE [LARGE SCALE GENOMIC DNA]</scope>
    <source>
        <strain evidence="14 15">DSM 11254</strain>
    </source>
</reference>
<dbReference type="Gene3D" id="3.30.565.10">
    <property type="entry name" value="Histidine kinase-like ATPase, C-terminal domain"/>
    <property type="match status" value="1"/>
</dbReference>
<dbReference type="PANTHER" id="PTHR43711">
    <property type="entry name" value="TWO-COMPONENT HISTIDINE KINASE"/>
    <property type="match status" value="1"/>
</dbReference>
<dbReference type="SMART" id="SM00387">
    <property type="entry name" value="HATPase_c"/>
    <property type="match status" value="1"/>
</dbReference>
<accession>A0A6I5ZVF3</accession>
<dbReference type="FunFam" id="3.30.565.10:FF:000023">
    <property type="entry name" value="PAS domain-containing sensor histidine kinase"/>
    <property type="match status" value="1"/>
</dbReference>
<evidence type="ECO:0000256" key="4">
    <source>
        <dbReference type="ARBA" id="ARBA00022475"/>
    </source>
</evidence>
<keyword evidence="15" id="KW-1185">Reference proteome</keyword>
<keyword evidence="5" id="KW-0597">Phosphoprotein</keyword>
<name>A0A6I5ZVF3_9FIRM</name>
<dbReference type="Pfam" id="PF02518">
    <property type="entry name" value="HATPase_c"/>
    <property type="match status" value="1"/>
</dbReference>
<dbReference type="AlphaFoldDB" id="A0A6I5ZVF3"/>
<dbReference type="OrthoDB" id="9796330at2"/>
<keyword evidence="12" id="KW-1133">Transmembrane helix</keyword>
<gene>
    <name evidence="14" type="primary">sasA_6</name>
    <name evidence="14" type="ORF">MGLY_34050</name>
</gene>
<sequence length="479" mass="53936">MKKYFNSRLLIIILILLIIGVIAQTVWLHKQLNELAGKYYLVGREGYAVLYDLKSLEKLVVDMETGVRGYLLTGDRRYLEPYYEARQEIKDCFSKLKELMAGDSGFLASLDKINYEISSWITLIVEPAIAQRQGMAPEATVKSLAAAVDFAGSKKVMDALRDDFDELERIIQGYREQQVQAMQSMHQRLAVHTLVATVVFLIVIGVLGWMLFIKTRQIERQNLDLIDREKKLQQAVRELVAASQMKSEFLANMSHELRTPLNAIIGFAQVLQKQYYGTLTEKQSKYIDYILTSGQHLLSLINDVLDLSKIEAGKLELDLSTFSLQKLLQNSLIMVKEKAARHRLEITLQVDPDIPELTADERKVKQIVYNLLSNAVKFTPDGGKITIQARLLGGDQVQVSVADTGIGIAPEDQERIFEAFVQGDGSYTRQYEGTGLGLALVRRLVELHGGRVWVESAGLGKGSTFYFTLPVQAETGEQR</sequence>
<keyword evidence="12" id="KW-0812">Transmembrane</keyword>
<dbReference type="InterPro" id="IPR003661">
    <property type="entry name" value="HisK_dim/P_dom"/>
</dbReference>
<evidence type="ECO:0000256" key="11">
    <source>
        <dbReference type="ARBA" id="ARBA00023136"/>
    </source>
</evidence>
<dbReference type="InterPro" id="IPR036890">
    <property type="entry name" value="HATPase_C_sf"/>
</dbReference>
<dbReference type="GO" id="GO:0005886">
    <property type="term" value="C:plasma membrane"/>
    <property type="evidence" value="ECO:0007669"/>
    <property type="project" value="UniProtKB-SubCell"/>
</dbReference>
<dbReference type="Gene3D" id="1.10.287.130">
    <property type="match status" value="1"/>
</dbReference>
<dbReference type="InterPro" id="IPR005467">
    <property type="entry name" value="His_kinase_dom"/>
</dbReference>
<dbReference type="CDD" id="cd16922">
    <property type="entry name" value="HATPase_EvgS-ArcB-TorS-like"/>
    <property type="match status" value="1"/>
</dbReference>
<dbReference type="SUPFAM" id="SSF55874">
    <property type="entry name" value="ATPase domain of HSP90 chaperone/DNA topoisomerase II/histidine kinase"/>
    <property type="match status" value="1"/>
</dbReference>
<keyword evidence="8 14" id="KW-0418">Kinase</keyword>
<evidence type="ECO:0000256" key="9">
    <source>
        <dbReference type="ARBA" id="ARBA00022840"/>
    </source>
</evidence>
<keyword evidence="9" id="KW-0067">ATP-binding</keyword>
<feature type="transmembrane region" description="Helical" evidence="12">
    <location>
        <begin position="189"/>
        <end position="212"/>
    </location>
</feature>
<dbReference type="InterPro" id="IPR007891">
    <property type="entry name" value="CHASE3"/>
</dbReference>
<protein>
    <recommendedName>
        <fullName evidence="3">histidine kinase</fullName>
        <ecNumber evidence="3">2.7.13.3</ecNumber>
    </recommendedName>
</protein>
<keyword evidence="10" id="KW-0902">Two-component regulatory system</keyword>
<keyword evidence="7" id="KW-0547">Nucleotide-binding</keyword>
<dbReference type="InterPro" id="IPR004358">
    <property type="entry name" value="Sig_transdc_His_kin-like_C"/>
</dbReference>
<dbReference type="InterPro" id="IPR003594">
    <property type="entry name" value="HATPase_dom"/>
</dbReference>
<dbReference type="Pfam" id="PF00512">
    <property type="entry name" value="HisKA"/>
    <property type="match status" value="1"/>
</dbReference>
<dbReference type="RefSeq" id="WP_156275869.1">
    <property type="nucleotide sequence ID" value="NZ_CP046244.1"/>
</dbReference>
<keyword evidence="4" id="KW-1003">Cell membrane</keyword>
<evidence type="ECO:0000313" key="15">
    <source>
        <dbReference type="Proteomes" id="UP000425916"/>
    </source>
</evidence>
<evidence type="ECO:0000256" key="2">
    <source>
        <dbReference type="ARBA" id="ARBA00004236"/>
    </source>
</evidence>
<evidence type="ECO:0000259" key="13">
    <source>
        <dbReference type="PROSITE" id="PS50109"/>
    </source>
</evidence>
<dbReference type="EC" id="2.7.13.3" evidence="3"/>
<keyword evidence="11 12" id="KW-0472">Membrane</keyword>
<feature type="domain" description="Histidine kinase" evidence="13">
    <location>
        <begin position="252"/>
        <end position="473"/>
    </location>
</feature>
<dbReference type="Pfam" id="PF05227">
    <property type="entry name" value="CHASE3"/>
    <property type="match status" value="1"/>
</dbReference>
<evidence type="ECO:0000256" key="1">
    <source>
        <dbReference type="ARBA" id="ARBA00000085"/>
    </source>
</evidence>
<evidence type="ECO:0000256" key="6">
    <source>
        <dbReference type="ARBA" id="ARBA00022679"/>
    </source>
</evidence>
<comment type="catalytic activity">
    <reaction evidence="1">
        <text>ATP + protein L-histidine = ADP + protein N-phospho-L-histidine.</text>
        <dbReference type="EC" id="2.7.13.3"/>
    </reaction>
</comment>
<dbReference type="PROSITE" id="PS50109">
    <property type="entry name" value="HIS_KIN"/>
    <property type="match status" value="1"/>
</dbReference>
<evidence type="ECO:0000256" key="8">
    <source>
        <dbReference type="ARBA" id="ARBA00022777"/>
    </source>
</evidence>
<dbReference type="Proteomes" id="UP000425916">
    <property type="component" value="Chromosome"/>
</dbReference>
<evidence type="ECO:0000256" key="7">
    <source>
        <dbReference type="ARBA" id="ARBA00022741"/>
    </source>
</evidence>
<proteinExistence type="predicted"/>
<evidence type="ECO:0000256" key="5">
    <source>
        <dbReference type="ARBA" id="ARBA00022553"/>
    </source>
</evidence>
<dbReference type="PRINTS" id="PR00344">
    <property type="entry name" value="BCTRLSENSOR"/>
</dbReference>
<evidence type="ECO:0000256" key="3">
    <source>
        <dbReference type="ARBA" id="ARBA00012438"/>
    </source>
</evidence>
<dbReference type="InterPro" id="IPR050736">
    <property type="entry name" value="Sensor_HK_Regulatory"/>
</dbReference>